<dbReference type="PIRSF" id="PIRSF031653">
    <property type="entry name" value="UCP031653"/>
    <property type="match status" value="1"/>
</dbReference>
<dbReference type="Pfam" id="PF09902">
    <property type="entry name" value="DUF2129"/>
    <property type="match status" value="1"/>
</dbReference>
<accession>A0A1H9PSY5</accession>
<keyword evidence="4" id="KW-1185">Reference proteome</keyword>
<comment type="similarity">
    <text evidence="2">Belongs to the UPF0298 family.</text>
</comment>
<name>A0A1H9PSY5_9BACI</name>
<dbReference type="HAMAP" id="MF_01126">
    <property type="entry name" value="UPF0298"/>
    <property type="match status" value="1"/>
</dbReference>
<comment type="caution">
    <text evidence="3">The sequence shown here is derived from an EMBL/GenBank/DDBJ whole genome shotgun (WGS) entry which is preliminary data.</text>
</comment>
<dbReference type="RefSeq" id="WP_093071701.1">
    <property type="nucleotide sequence ID" value="NZ_FOGV01000002.1"/>
</dbReference>
<dbReference type="OrthoDB" id="2990788at2"/>
<dbReference type="GO" id="GO:0005737">
    <property type="term" value="C:cytoplasm"/>
    <property type="evidence" value="ECO:0007669"/>
    <property type="project" value="UniProtKB-SubCell"/>
</dbReference>
<evidence type="ECO:0000256" key="1">
    <source>
        <dbReference type="ARBA" id="ARBA00022490"/>
    </source>
</evidence>
<reference evidence="4" key="1">
    <citation type="submission" date="2016-10" db="EMBL/GenBank/DDBJ databases">
        <authorList>
            <person name="de Groot N.N."/>
        </authorList>
    </citation>
    <scope>NUCLEOTIDE SEQUENCE [LARGE SCALE GENOMIC DNA]</scope>
    <source>
        <strain evidence="4">10nlg</strain>
    </source>
</reference>
<evidence type="ECO:0000313" key="4">
    <source>
        <dbReference type="Proteomes" id="UP000199318"/>
    </source>
</evidence>
<sequence>MVPNRVGLAVWLHSMKPLKQLKRHGHVHYVSRKMKYAVVYCDEESMTETIEKIASISAVKHVEPSMRPWVKTEYQSAVPDKEKSDDYKMGI</sequence>
<dbReference type="EMBL" id="FOGV01000002">
    <property type="protein sequence ID" value="SER51337.1"/>
    <property type="molecule type" value="Genomic_DNA"/>
</dbReference>
<dbReference type="InterPro" id="IPR016979">
    <property type="entry name" value="DUF2129"/>
</dbReference>
<dbReference type="NCBIfam" id="NF002777">
    <property type="entry name" value="PRK02886.1"/>
    <property type="match status" value="1"/>
</dbReference>
<dbReference type="AlphaFoldDB" id="A0A1H9PSY5"/>
<organism evidence="3 4">
    <name type="scientific">Salisediminibacterium halotolerans</name>
    <dbReference type="NCBI Taxonomy" id="517425"/>
    <lineage>
        <taxon>Bacteria</taxon>
        <taxon>Bacillati</taxon>
        <taxon>Bacillota</taxon>
        <taxon>Bacilli</taxon>
        <taxon>Bacillales</taxon>
        <taxon>Bacillaceae</taxon>
        <taxon>Salisediminibacterium</taxon>
    </lineage>
</organism>
<dbReference type="STRING" id="1464123.SAMN05444126_10222"/>
<evidence type="ECO:0000313" key="3">
    <source>
        <dbReference type="EMBL" id="SER51337.1"/>
    </source>
</evidence>
<protein>
    <recommendedName>
        <fullName evidence="2">UPF0298 protein SAMN05444126_10222</fullName>
    </recommendedName>
</protein>
<dbReference type="Proteomes" id="UP000199318">
    <property type="component" value="Unassembled WGS sequence"/>
</dbReference>
<proteinExistence type="inferred from homology"/>
<evidence type="ECO:0000256" key="2">
    <source>
        <dbReference type="HAMAP-Rule" id="MF_01126"/>
    </source>
</evidence>
<comment type="subcellular location">
    <subcellularLocation>
        <location evidence="2">Cytoplasm</location>
    </subcellularLocation>
</comment>
<gene>
    <name evidence="3" type="ORF">SAMN05444126_10222</name>
</gene>
<keyword evidence="1 2" id="KW-0963">Cytoplasm</keyword>